<keyword evidence="1" id="KW-0378">Hydrolase</keyword>
<gene>
    <name evidence="1" type="ORF">NBG4_300021</name>
</gene>
<sequence>MKKNCWEVMKCGREPGGKNAGELGVCPATTDARLDAVHSGKNAGRACWVIAGTFCEGKVQGTFARKYEDCSLCEFFRQVRAEEGSDYQMALVLLKKLNVLK</sequence>
<dbReference type="GO" id="GO:0016787">
    <property type="term" value="F:hydrolase activity"/>
    <property type="evidence" value="ECO:0007669"/>
    <property type="project" value="UniProtKB-KW"/>
</dbReference>
<name>A0A2U3QH18_9BACT</name>
<dbReference type="InterPro" id="IPR054687">
    <property type="entry name" value="Two-CW_dom"/>
</dbReference>
<accession>A0A2U3QH18</accession>
<dbReference type="EMBL" id="OUUY01000076">
    <property type="protein sequence ID" value="SPQ00714.1"/>
    <property type="molecule type" value="Genomic_DNA"/>
</dbReference>
<keyword evidence="2" id="KW-1185">Reference proteome</keyword>
<dbReference type="NCBIfam" id="NF045718">
    <property type="entry name" value="two_CW_domain"/>
    <property type="match status" value="1"/>
</dbReference>
<dbReference type="Proteomes" id="UP000245125">
    <property type="component" value="Unassembled WGS sequence"/>
</dbReference>
<dbReference type="AlphaFoldDB" id="A0A2U3QH18"/>
<protein>
    <submittedName>
        <fullName evidence="1">Metal dependent phosphohydrolase</fullName>
    </submittedName>
</protein>
<reference evidence="2" key="1">
    <citation type="submission" date="2018-03" db="EMBL/GenBank/DDBJ databases">
        <authorList>
            <person name="Zecchin S."/>
        </authorList>
    </citation>
    <scope>NUCLEOTIDE SEQUENCE [LARGE SCALE GENOMIC DNA]</scope>
</reference>
<organism evidence="1 2">
    <name type="scientific">Candidatus Sulfobium mesophilum</name>
    <dbReference type="NCBI Taxonomy" id="2016548"/>
    <lineage>
        <taxon>Bacteria</taxon>
        <taxon>Pseudomonadati</taxon>
        <taxon>Nitrospirota</taxon>
        <taxon>Nitrospiria</taxon>
        <taxon>Nitrospirales</taxon>
        <taxon>Nitrospiraceae</taxon>
        <taxon>Candidatus Sulfobium</taxon>
    </lineage>
</organism>
<evidence type="ECO:0000313" key="2">
    <source>
        <dbReference type="Proteomes" id="UP000245125"/>
    </source>
</evidence>
<proteinExistence type="predicted"/>
<evidence type="ECO:0000313" key="1">
    <source>
        <dbReference type="EMBL" id="SPQ00714.1"/>
    </source>
</evidence>